<dbReference type="GO" id="GO:0003824">
    <property type="term" value="F:catalytic activity"/>
    <property type="evidence" value="ECO:0007669"/>
    <property type="project" value="InterPro"/>
</dbReference>
<accession>A0A225NA51</accession>
<proteinExistence type="predicted"/>
<dbReference type="InterPro" id="IPR005135">
    <property type="entry name" value="Endo/exonuclease/phosphatase"/>
</dbReference>
<protein>
    <recommendedName>
        <fullName evidence="1">Endonuclease/exonuclease/phosphatase domain-containing protein</fullName>
    </recommendedName>
</protein>
<evidence type="ECO:0000313" key="3">
    <source>
        <dbReference type="Proteomes" id="UP000215377"/>
    </source>
</evidence>
<organism evidence="2 3">
    <name type="scientific">Marinibacterium profundimaris</name>
    <dbReference type="NCBI Taxonomy" id="1679460"/>
    <lineage>
        <taxon>Bacteria</taxon>
        <taxon>Pseudomonadati</taxon>
        <taxon>Pseudomonadota</taxon>
        <taxon>Alphaproteobacteria</taxon>
        <taxon>Rhodobacterales</taxon>
        <taxon>Paracoccaceae</taxon>
        <taxon>Marinibacterium</taxon>
    </lineage>
</organism>
<feature type="domain" description="Endonuclease/exonuclease/phosphatase" evidence="1">
    <location>
        <begin position="25"/>
        <end position="341"/>
    </location>
</feature>
<dbReference type="Gene3D" id="3.60.10.10">
    <property type="entry name" value="Endonuclease/exonuclease/phosphatase"/>
    <property type="match status" value="1"/>
</dbReference>
<name>A0A225NA51_9RHOB</name>
<gene>
    <name evidence="2" type="ORF">ATO3_27745</name>
</gene>
<dbReference type="Pfam" id="PF03372">
    <property type="entry name" value="Exo_endo_phos"/>
    <property type="match status" value="1"/>
</dbReference>
<dbReference type="SUPFAM" id="SSF56219">
    <property type="entry name" value="DNase I-like"/>
    <property type="match status" value="1"/>
</dbReference>
<dbReference type="AlphaFoldDB" id="A0A225NA51"/>
<dbReference type="EMBL" id="AQQR01000042">
    <property type="protein sequence ID" value="OWU66553.1"/>
    <property type="molecule type" value="Genomic_DNA"/>
</dbReference>
<dbReference type="Proteomes" id="UP000215377">
    <property type="component" value="Unassembled WGS sequence"/>
</dbReference>
<evidence type="ECO:0000313" key="2">
    <source>
        <dbReference type="EMBL" id="OWU66553.1"/>
    </source>
</evidence>
<comment type="caution">
    <text evidence="2">The sequence shown here is derived from an EMBL/GenBank/DDBJ whole genome shotgun (WGS) entry which is preliminary data.</text>
</comment>
<dbReference type="InterPro" id="IPR036691">
    <property type="entry name" value="Endo/exonu/phosph_ase_sf"/>
</dbReference>
<reference evidence="2 3" key="1">
    <citation type="submission" date="2013-04" db="EMBL/GenBank/DDBJ databases">
        <title>Oceanicola sp. 22II1-22F33 Genome Sequencing.</title>
        <authorList>
            <person name="Lai Q."/>
            <person name="Li G."/>
            <person name="Shao Z."/>
        </authorList>
    </citation>
    <scope>NUCLEOTIDE SEQUENCE [LARGE SCALE GENOMIC DNA]</scope>
    <source>
        <strain evidence="2 3">22II1-22F33</strain>
    </source>
</reference>
<sequence>MWGFHFVFPCLLVPTIGLAEPFTVASWNIANLGAPGSELRGFDRDADDYTRIREIISSIDADVIAFQEIGSVAALEAVLPDGYSFRFETRCYENAQKCAVDADDIYNAIAIRDTFAHGFFQIDELAVPHQNECGAPARPVRGGVGVDLSVDGRRYLVPSIHLKATCKNNSVEPGTEDDCATQREQVRRLRAWMDAQDDDTTIILAGDFNRQLLEGADNIRAEFFPNVPQGHILPGAETRACWSSFAFDFARLGEEAMANNPQFEAEGLRPWLFTPRSSAEIDFFVVENLAEGVTLKADQIELTGDYVFRDPGAALTRCDGSLQPFADGKVLTFAEAYPSDHCPIVMIVSE</sequence>
<evidence type="ECO:0000259" key="1">
    <source>
        <dbReference type="Pfam" id="PF03372"/>
    </source>
</evidence>
<keyword evidence="3" id="KW-1185">Reference proteome</keyword>